<sequence length="180" mass="20176">MGARKKWVQIGIFAIVLIIGVFTIITNLSASDSKKYPQVGDKATNFSLVGLDGKTHELSEYKGKPVLINFWGTFCPPCKEEMPALQKQYDKWNKEGVIFLEVNVDKNKVTVQGFMDQYNLNMPVLLDAKEVVRKQYGVMDYPTTFFIGADGKVAVKKIGQMTEAFVDETLSKLVLIEVNA</sequence>
<keyword evidence="5" id="KW-0676">Redox-active center</keyword>
<comment type="caution">
    <text evidence="8">The sequence shown here is derived from an EMBL/GenBank/DDBJ whole genome shotgun (WGS) entry which is preliminary data.</text>
</comment>
<evidence type="ECO:0000313" key="9">
    <source>
        <dbReference type="Proteomes" id="UP001260980"/>
    </source>
</evidence>
<reference evidence="8 9" key="1">
    <citation type="submission" date="2023-10" db="EMBL/GenBank/DDBJ databases">
        <title>Paenibacillus strain PFR10 Genome sequencing and assembly.</title>
        <authorList>
            <person name="Kim I."/>
        </authorList>
    </citation>
    <scope>NUCLEOTIDE SEQUENCE [LARGE SCALE GENOMIC DNA]</scope>
    <source>
        <strain evidence="8 9">PFR10</strain>
    </source>
</reference>
<dbReference type="PANTHER" id="PTHR42852">
    <property type="entry name" value="THIOL:DISULFIDE INTERCHANGE PROTEIN DSBE"/>
    <property type="match status" value="1"/>
</dbReference>
<dbReference type="InterPro" id="IPR036249">
    <property type="entry name" value="Thioredoxin-like_sf"/>
</dbReference>
<dbReference type="Proteomes" id="UP001260980">
    <property type="component" value="Unassembled WGS sequence"/>
</dbReference>
<organism evidence="8 9">
    <name type="scientific">Paenibacillus violae</name>
    <dbReference type="NCBI Taxonomy" id="3077234"/>
    <lineage>
        <taxon>Bacteria</taxon>
        <taxon>Bacillati</taxon>
        <taxon>Bacillota</taxon>
        <taxon>Bacilli</taxon>
        <taxon>Bacillales</taxon>
        <taxon>Paenibacillaceae</taxon>
        <taxon>Paenibacillus</taxon>
    </lineage>
</organism>
<keyword evidence="2" id="KW-0201">Cytochrome c-type biogenesis</keyword>
<keyword evidence="6" id="KW-1133">Transmembrane helix</keyword>
<dbReference type="CDD" id="cd02966">
    <property type="entry name" value="TlpA_like_family"/>
    <property type="match status" value="1"/>
</dbReference>
<dbReference type="PROSITE" id="PS00194">
    <property type="entry name" value="THIOREDOXIN_1"/>
    <property type="match status" value="1"/>
</dbReference>
<keyword evidence="9" id="KW-1185">Reference proteome</keyword>
<dbReference type="InterPro" id="IPR017937">
    <property type="entry name" value="Thioredoxin_CS"/>
</dbReference>
<keyword evidence="4" id="KW-1015">Disulfide bond</keyword>
<evidence type="ECO:0000256" key="4">
    <source>
        <dbReference type="ARBA" id="ARBA00023157"/>
    </source>
</evidence>
<dbReference type="SUPFAM" id="SSF52833">
    <property type="entry name" value="Thioredoxin-like"/>
    <property type="match status" value="1"/>
</dbReference>
<keyword evidence="6" id="KW-0472">Membrane</keyword>
<evidence type="ECO:0000259" key="7">
    <source>
        <dbReference type="PROSITE" id="PS51352"/>
    </source>
</evidence>
<dbReference type="PANTHER" id="PTHR42852:SF6">
    <property type="entry name" value="THIOL:DISULFIDE INTERCHANGE PROTEIN DSBE"/>
    <property type="match status" value="1"/>
</dbReference>
<name>A0ABU3R6M5_9BACL</name>
<evidence type="ECO:0000256" key="5">
    <source>
        <dbReference type="ARBA" id="ARBA00023284"/>
    </source>
</evidence>
<evidence type="ECO:0000256" key="1">
    <source>
        <dbReference type="ARBA" id="ARBA00004196"/>
    </source>
</evidence>
<gene>
    <name evidence="8" type="ORF">RQP52_02400</name>
</gene>
<dbReference type="Gene3D" id="3.40.30.10">
    <property type="entry name" value="Glutaredoxin"/>
    <property type="match status" value="1"/>
</dbReference>
<dbReference type="Pfam" id="PF00578">
    <property type="entry name" value="AhpC-TSA"/>
    <property type="match status" value="1"/>
</dbReference>
<keyword evidence="6" id="KW-0812">Transmembrane</keyword>
<dbReference type="InterPro" id="IPR050553">
    <property type="entry name" value="Thioredoxin_ResA/DsbE_sf"/>
</dbReference>
<proteinExistence type="predicted"/>
<feature type="domain" description="Thioredoxin" evidence="7">
    <location>
        <begin position="37"/>
        <end position="175"/>
    </location>
</feature>
<dbReference type="RefSeq" id="WP_315949211.1">
    <property type="nucleotide sequence ID" value="NZ_JAWCUD010000001.1"/>
</dbReference>
<dbReference type="EMBL" id="JAWCUD010000001">
    <property type="protein sequence ID" value="MDU0199919.1"/>
    <property type="molecule type" value="Genomic_DNA"/>
</dbReference>
<comment type="subcellular location">
    <subcellularLocation>
        <location evidence="1">Cell envelope</location>
    </subcellularLocation>
</comment>
<evidence type="ECO:0000313" key="8">
    <source>
        <dbReference type="EMBL" id="MDU0199919.1"/>
    </source>
</evidence>
<dbReference type="PROSITE" id="PS51352">
    <property type="entry name" value="THIOREDOXIN_2"/>
    <property type="match status" value="1"/>
</dbReference>
<evidence type="ECO:0000256" key="3">
    <source>
        <dbReference type="ARBA" id="ARBA00022968"/>
    </source>
</evidence>
<dbReference type="InterPro" id="IPR000866">
    <property type="entry name" value="AhpC/TSA"/>
</dbReference>
<keyword evidence="3" id="KW-0735">Signal-anchor</keyword>
<evidence type="ECO:0000256" key="2">
    <source>
        <dbReference type="ARBA" id="ARBA00022748"/>
    </source>
</evidence>
<evidence type="ECO:0000256" key="6">
    <source>
        <dbReference type="SAM" id="Phobius"/>
    </source>
</evidence>
<accession>A0ABU3R6M5</accession>
<protein>
    <submittedName>
        <fullName evidence="8">Redoxin domain-containing protein</fullName>
    </submittedName>
</protein>
<feature type="transmembrane region" description="Helical" evidence="6">
    <location>
        <begin position="7"/>
        <end position="28"/>
    </location>
</feature>
<dbReference type="InterPro" id="IPR013766">
    <property type="entry name" value="Thioredoxin_domain"/>
</dbReference>